<dbReference type="PANTHER" id="PTHR33121:SF70">
    <property type="entry name" value="SIGNALING PROTEIN YKOW"/>
    <property type="match status" value="1"/>
</dbReference>
<dbReference type="Pfam" id="PF00990">
    <property type="entry name" value="GGDEF"/>
    <property type="match status" value="1"/>
</dbReference>
<evidence type="ECO:0000313" key="4">
    <source>
        <dbReference type="Proteomes" id="UP000250928"/>
    </source>
</evidence>
<dbReference type="SUPFAM" id="SSF141868">
    <property type="entry name" value="EAL domain-like"/>
    <property type="match status" value="1"/>
</dbReference>
<dbReference type="PROSITE" id="PS50883">
    <property type="entry name" value="EAL"/>
    <property type="match status" value="1"/>
</dbReference>
<dbReference type="InterPro" id="IPR035919">
    <property type="entry name" value="EAL_sf"/>
</dbReference>
<dbReference type="SMART" id="SM00267">
    <property type="entry name" value="GGDEF"/>
    <property type="match status" value="1"/>
</dbReference>
<dbReference type="CDD" id="cd01949">
    <property type="entry name" value="GGDEF"/>
    <property type="match status" value="1"/>
</dbReference>
<dbReference type="InterPro" id="IPR043128">
    <property type="entry name" value="Rev_trsase/Diguanyl_cyclase"/>
</dbReference>
<dbReference type="PANTHER" id="PTHR33121">
    <property type="entry name" value="CYCLIC DI-GMP PHOSPHODIESTERASE PDEF"/>
    <property type="match status" value="1"/>
</dbReference>
<protein>
    <submittedName>
        <fullName evidence="3">Uncharacterized protein</fullName>
    </submittedName>
</protein>
<dbReference type="NCBIfam" id="TIGR00254">
    <property type="entry name" value="GGDEF"/>
    <property type="match status" value="1"/>
</dbReference>
<organism evidence="3 4">
    <name type="scientific">Candidatus Sedimenticola endophacoides</name>
    <dbReference type="NCBI Taxonomy" id="2548426"/>
    <lineage>
        <taxon>Bacteria</taxon>
        <taxon>Pseudomonadati</taxon>
        <taxon>Pseudomonadota</taxon>
        <taxon>Gammaproteobacteria</taxon>
        <taxon>Chromatiales</taxon>
        <taxon>Sedimenticolaceae</taxon>
        <taxon>Sedimenticola</taxon>
    </lineage>
</organism>
<dbReference type="InterPro" id="IPR001633">
    <property type="entry name" value="EAL_dom"/>
</dbReference>
<name>A0A6N4DX01_9GAMM</name>
<comment type="caution">
    <text evidence="3">The sequence shown here is derived from an EMBL/GenBank/DDBJ whole genome shotgun (WGS) entry which is preliminary data.</text>
</comment>
<dbReference type="EMBL" id="PQCO01000125">
    <property type="protein sequence ID" value="PUE04430.1"/>
    <property type="molecule type" value="Genomic_DNA"/>
</dbReference>
<evidence type="ECO:0000259" key="2">
    <source>
        <dbReference type="PROSITE" id="PS50887"/>
    </source>
</evidence>
<reference evidence="3 4" key="1">
    <citation type="submission" date="2018-01" db="EMBL/GenBank/DDBJ databases">
        <title>Novel co-symbiosis in the lucinid bivalve Phacoides pectinatus.</title>
        <authorList>
            <person name="Lim S.J."/>
            <person name="Davis B.G."/>
            <person name="Gill D.E."/>
            <person name="Engel A.S."/>
            <person name="Anderson L.C."/>
            <person name="Campbell B.J."/>
        </authorList>
    </citation>
    <scope>NUCLEOTIDE SEQUENCE [LARGE SCALE GENOMIC DNA]</scope>
    <source>
        <strain evidence="3">N3_P5</strain>
    </source>
</reference>
<feature type="domain" description="GGDEF" evidence="2">
    <location>
        <begin position="221"/>
        <end position="366"/>
    </location>
</feature>
<sequence length="640" mass="70958">MPERERAGVDGDYRERRLRAAEGQNRAYAYVLDLLGRALDDLGLCGDVDSLCVALSGYIEALRPHSGYGVFLLGCDARLEARFTGADRDESGFHAHQAELMASGACDRVLRFRRPRCEVCAGTEYMLLPLVAHGAVQGVLSIQSGQPPDPLMRQALDQLTRLFAIALHNLAPPQGDSPGERDAAGPAIYHSDTDFLTGLVSRAGLRRVIHAQVASRSAREREYALVLFDLDDFYQINARFGRAAGDAVLRCVGQRLYDTLYSQPVYRLLGVDETCLTLARIGVDRYALLVETPGSTEALDQVSERLRHALQEGVRVGREVLYLIVSVGISLYPGDAAEPGALTAHAEGALKEAKRHGRNRLFHYGSDDEEAVWDFAIEQALHQALREERFELLFQPQVDSAAGTVVGAEALLRLRDDTLKVPPLRFIRVAEDIGLIEAIGEWVMRRTCRLARAWHAADRIGFPLSVNLSARQLNCEGLGRLFQRILVEEMAEAAWFKLEITETAFASEVGCAIENIRDLHTMGFRISMDDFGIGYSSLGRIKHFTLDEVKIDREFIRQLPDSPVDQAIIGAILELSRQLGVGVVAEGVENAAQLRLLRGMGCHLIQGYYVARPMQWERLLDFLDDAGRIEPWRLAGAQAE</sequence>
<dbReference type="SMART" id="SM00052">
    <property type="entry name" value="EAL"/>
    <property type="match status" value="1"/>
</dbReference>
<dbReference type="AlphaFoldDB" id="A0A6N4DX01"/>
<evidence type="ECO:0000259" key="1">
    <source>
        <dbReference type="PROSITE" id="PS50883"/>
    </source>
</evidence>
<dbReference type="Gene3D" id="3.20.20.450">
    <property type="entry name" value="EAL domain"/>
    <property type="match status" value="1"/>
</dbReference>
<dbReference type="GO" id="GO:0071111">
    <property type="term" value="F:cyclic-guanylate-specific phosphodiesterase activity"/>
    <property type="evidence" value="ECO:0007669"/>
    <property type="project" value="InterPro"/>
</dbReference>
<dbReference type="PROSITE" id="PS50887">
    <property type="entry name" value="GGDEF"/>
    <property type="match status" value="1"/>
</dbReference>
<dbReference type="CDD" id="cd01948">
    <property type="entry name" value="EAL"/>
    <property type="match status" value="1"/>
</dbReference>
<gene>
    <name evidence="3" type="ORF">C3L24_03230</name>
</gene>
<dbReference type="InterPro" id="IPR029787">
    <property type="entry name" value="Nucleotide_cyclase"/>
</dbReference>
<dbReference type="SUPFAM" id="SSF55073">
    <property type="entry name" value="Nucleotide cyclase"/>
    <property type="match status" value="1"/>
</dbReference>
<dbReference type="InterPro" id="IPR050706">
    <property type="entry name" value="Cyclic-di-GMP_PDE-like"/>
</dbReference>
<accession>A0A6N4DX01</accession>
<dbReference type="Gene3D" id="3.30.70.270">
    <property type="match status" value="1"/>
</dbReference>
<proteinExistence type="predicted"/>
<dbReference type="Proteomes" id="UP000250928">
    <property type="component" value="Unassembled WGS sequence"/>
</dbReference>
<evidence type="ECO:0000313" key="3">
    <source>
        <dbReference type="EMBL" id="PUE04430.1"/>
    </source>
</evidence>
<dbReference type="Pfam" id="PF00563">
    <property type="entry name" value="EAL"/>
    <property type="match status" value="1"/>
</dbReference>
<feature type="domain" description="EAL" evidence="1">
    <location>
        <begin position="374"/>
        <end position="627"/>
    </location>
</feature>
<dbReference type="InterPro" id="IPR000160">
    <property type="entry name" value="GGDEF_dom"/>
</dbReference>